<protein>
    <submittedName>
        <fullName evidence="1">Uncharacterized protein</fullName>
    </submittedName>
</protein>
<sequence length="121" mass="13230">MDYTKDPSISSIPTPSYSHGKANEYVQHSQVPPEPDMTFRPPPHRSPVVKLGIWNISVLAMAFLALLWAGSETARKGTHTPQLWFFIVEQGWATRVVTVASVLIRLATAAQMGVFAALVAA</sequence>
<evidence type="ECO:0000313" key="1">
    <source>
        <dbReference type="EMBL" id="KAJ8109436.1"/>
    </source>
</evidence>
<dbReference type="EMBL" id="JAPHNI010000614">
    <property type="protein sequence ID" value="KAJ8109436.1"/>
    <property type="molecule type" value="Genomic_DNA"/>
</dbReference>
<accession>A0ACC2I2F2</accession>
<proteinExistence type="predicted"/>
<organism evidence="1 2">
    <name type="scientific">Boeremia exigua</name>
    <dbReference type="NCBI Taxonomy" id="749465"/>
    <lineage>
        <taxon>Eukaryota</taxon>
        <taxon>Fungi</taxon>
        <taxon>Dikarya</taxon>
        <taxon>Ascomycota</taxon>
        <taxon>Pezizomycotina</taxon>
        <taxon>Dothideomycetes</taxon>
        <taxon>Pleosporomycetidae</taxon>
        <taxon>Pleosporales</taxon>
        <taxon>Pleosporineae</taxon>
        <taxon>Didymellaceae</taxon>
        <taxon>Boeremia</taxon>
    </lineage>
</organism>
<keyword evidence="2" id="KW-1185">Reference proteome</keyword>
<reference evidence="1" key="1">
    <citation type="submission" date="2022-11" db="EMBL/GenBank/DDBJ databases">
        <title>Genome Sequence of Boeremia exigua.</title>
        <authorList>
            <person name="Buettner E."/>
        </authorList>
    </citation>
    <scope>NUCLEOTIDE SEQUENCE</scope>
    <source>
        <strain evidence="1">CU02</strain>
    </source>
</reference>
<name>A0ACC2I2F2_9PLEO</name>
<evidence type="ECO:0000313" key="2">
    <source>
        <dbReference type="Proteomes" id="UP001153331"/>
    </source>
</evidence>
<comment type="caution">
    <text evidence="1">The sequence shown here is derived from an EMBL/GenBank/DDBJ whole genome shotgun (WGS) entry which is preliminary data.</text>
</comment>
<dbReference type="Proteomes" id="UP001153331">
    <property type="component" value="Unassembled WGS sequence"/>
</dbReference>
<gene>
    <name evidence="1" type="ORF">OPT61_g7465</name>
</gene>